<protein>
    <recommendedName>
        <fullName evidence="1">Reverse transcriptase zinc-binding domain-containing protein</fullName>
    </recommendedName>
</protein>
<accession>A0AAQ3X9K5</accession>
<dbReference type="Proteomes" id="UP001341281">
    <property type="component" value="Chromosome 08"/>
</dbReference>
<gene>
    <name evidence="2" type="ORF">U9M48_035985</name>
</gene>
<proteinExistence type="predicted"/>
<feature type="domain" description="Reverse transcriptase zinc-binding" evidence="1">
    <location>
        <begin position="105"/>
        <end position="156"/>
    </location>
</feature>
<dbReference type="AlphaFoldDB" id="A0AAQ3X9K5"/>
<dbReference type="EMBL" id="CP144752">
    <property type="protein sequence ID" value="WVZ89606.1"/>
    <property type="molecule type" value="Genomic_DNA"/>
</dbReference>
<sequence length="168" mass="19013">METKVWNGWTDWWLHGCTVGELAPNLIHLIPKRSKKQRTIQGLNRSWGAGIQGALTVQVIVEYLKLWELVGDFTLQPSVADQHTWKLTNSGLCTSKSASNTFLGYFLWLAIKNGCWTADCLLKHGLPHPNVCLFCDEEDASIQHILVSCAFFREIWTKIFLCVGLQPV</sequence>
<evidence type="ECO:0000313" key="2">
    <source>
        <dbReference type="EMBL" id="WVZ89606.1"/>
    </source>
</evidence>
<dbReference type="Pfam" id="PF13966">
    <property type="entry name" value="zf-RVT"/>
    <property type="match status" value="1"/>
</dbReference>
<evidence type="ECO:0000313" key="3">
    <source>
        <dbReference type="Proteomes" id="UP001341281"/>
    </source>
</evidence>
<organism evidence="2 3">
    <name type="scientific">Paspalum notatum var. saurae</name>
    <dbReference type="NCBI Taxonomy" id="547442"/>
    <lineage>
        <taxon>Eukaryota</taxon>
        <taxon>Viridiplantae</taxon>
        <taxon>Streptophyta</taxon>
        <taxon>Embryophyta</taxon>
        <taxon>Tracheophyta</taxon>
        <taxon>Spermatophyta</taxon>
        <taxon>Magnoliopsida</taxon>
        <taxon>Liliopsida</taxon>
        <taxon>Poales</taxon>
        <taxon>Poaceae</taxon>
        <taxon>PACMAD clade</taxon>
        <taxon>Panicoideae</taxon>
        <taxon>Andropogonodae</taxon>
        <taxon>Paspaleae</taxon>
        <taxon>Paspalinae</taxon>
        <taxon>Paspalum</taxon>
    </lineage>
</organism>
<keyword evidence="3" id="KW-1185">Reference proteome</keyword>
<reference evidence="2 3" key="1">
    <citation type="submission" date="2024-02" db="EMBL/GenBank/DDBJ databases">
        <title>High-quality chromosome-scale genome assembly of Pensacola bahiagrass (Paspalum notatum Flugge var. saurae).</title>
        <authorList>
            <person name="Vega J.M."/>
            <person name="Podio M."/>
            <person name="Orjuela J."/>
            <person name="Siena L.A."/>
            <person name="Pessino S.C."/>
            <person name="Combes M.C."/>
            <person name="Mariac C."/>
            <person name="Albertini E."/>
            <person name="Pupilli F."/>
            <person name="Ortiz J.P.A."/>
            <person name="Leblanc O."/>
        </authorList>
    </citation>
    <scope>NUCLEOTIDE SEQUENCE [LARGE SCALE GENOMIC DNA]</scope>
    <source>
        <strain evidence="2">R1</strain>
        <tissue evidence="2">Leaf</tissue>
    </source>
</reference>
<dbReference type="InterPro" id="IPR026960">
    <property type="entry name" value="RVT-Znf"/>
</dbReference>
<name>A0AAQ3X9K5_PASNO</name>
<evidence type="ECO:0000259" key="1">
    <source>
        <dbReference type="Pfam" id="PF13966"/>
    </source>
</evidence>